<sequence>MSDLLTVSEVARILRVDDTTVRRWVKQGALEAVILPHVNERQAYRVRRSIVEKLIGSPVELAEVESK</sequence>
<protein>
    <submittedName>
        <fullName evidence="2">DNA-binding protein</fullName>
    </submittedName>
</protein>
<dbReference type="RefSeq" id="WP_129889840.1">
    <property type="nucleotide sequence ID" value="NZ_CP035758.1"/>
</dbReference>
<dbReference type="SUPFAM" id="SSF46955">
    <property type="entry name" value="Putative DNA-binding domain"/>
    <property type="match status" value="1"/>
</dbReference>
<proteinExistence type="predicted"/>
<dbReference type="GO" id="GO:0003677">
    <property type="term" value="F:DNA binding"/>
    <property type="evidence" value="ECO:0007669"/>
    <property type="project" value="UniProtKB-KW"/>
</dbReference>
<dbReference type="EMBL" id="CP035758">
    <property type="protein sequence ID" value="QBD78787.1"/>
    <property type="molecule type" value="Genomic_DNA"/>
</dbReference>
<dbReference type="Pfam" id="PF12728">
    <property type="entry name" value="HTH_17"/>
    <property type="match status" value="1"/>
</dbReference>
<dbReference type="InterPro" id="IPR009061">
    <property type="entry name" value="DNA-bd_dom_put_sf"/>
</dbReference>
<accession>A0A4P6JT92</accession>
<dbReference type="KEGG" id="kbs:EPA93_23490"/>
<dbReference type="AlphaFoldDB" id="A0A4P6JT92"/>
<dbReference type="Proteomes" id="UP000290365">
    <property type="component" value="Chromosome"/>
</dbReference>
<name>A0A4P6JT92_KTERU</name>
<keyword evidence="3" id="KW-1185">Reference proteome</keyword>
<organism evidence="2 3">
    <name type="scientific">Ktedonosporobacter rubrisoli</name>
    <dbReference type="NCBI Taxonomy" id="2509675"/>
    <lineage>
        <taxon>Bacteria</taxon>
        <taxon>Bacillati</taxon>
        <taxon>Chloroflexota</taxon>
        <taxon>Ktedonobacteria</taxon>
        <taxon>Ktedonobacterales</taxon>
        <taxon>Ktedonosporobacteraceae</taxon>
        <taxon>Ktedonosporobacter</taxon>
    </lineage>
</organism>
<dbReference type="OrthoDB" id="166033at2"/>
<dbReference type="InterPro" id="IPR041657">
    <property type="entry name" value="HTH_17"/>
</dbReference>
<evidence type="ECO:0000313" key="2">
    <source>
        <dbReference type="EMBL" id="QBD78787.1"/>
    </source>
</evidence>
<evidence type="ECO:0000259" key="1">
    <source>
        <dbReference type="Pfam" id="PF12728"/>
    </source>
</evidence>
<dbReference type="Gene3D" id="1.10.1660.10">
    <property type="match status" value="1"/>
</dbReference>
<gene>
    <name evidence="2" type="ORF">EPA93_23490</name>
</gene>
<feature type="domain" description="Helix-turn-helix" evidence="1">
    <location>
        <begin position="4"/>
        <end position="55"/>
    </location>
</feature>
<dbReference type="InterPro" id="IPR010093">
    <property type="entry name" value="SinI_DNA-bd"/>
</dbReference>
<evidence type="ECO:0000313" key="3">
    <source>
        <dbReference type="Proteomes" id="UP000290365"/>
    </source>
</evidence>
<dbReference type="NCBIfam" id="TIGR01764">
    <property type="entry name" value="excise"/>
    <property type="match status" value="1"/>
</dbReference>
<reference evidence="2 3" key="1">
    <citation type="submission" date="2019-01" db="EMBL/GenBank/DDBJ databases">
        <title>Ktedonosporobacter rubrisoli SCAWS-G2.</title>
        <authorList>
            <person name="Huang Y."/>
            <person name="Yan B."/>
        </authorList>
    </citation>
    <scope>NUCLEOTIDE SEQUENCE [LARGE SCALE GENOMIC DNA]</scope>
    <source>
        <strain evidence="2 3">SCAWS-G2</strain>
    </source>
</reference>
<keyword evidence="2" id="KW-0238">DNA-binding</keyword>